<protein>
    <submittedName>
        <fullName evidence="2">Uncharacterized protein</fullName>
    </submittedName>
</protein>
<organism evidence="2 3">
    <name type="scientific">Parapedobacter deserti</name>
    <dbReference type="NCBI Taxonomy" id="1912957"/>
    <lineage>
        <taxon>Bacteria</taxon>
        <taxon>Pseudomonadati</taxon>
        <taxon>Bacteroidota</taxon>
        <taxon>Sphingobacteriia</taxon>
        <taxon>Sphingobacteriales</taxon>
        <taxon>Sphingobacteriaceae</taxon>
        <taxon>Parapedobacter</taxon>
    </lineage>
</organism>
<proteinExistence type="predicted"/>
<sequence>MNYAKRFLLIPFFISMAASLCSAQTNRLTNTGNAGIGTTTPTSLLEVKKAAQAGAENLAKFHISDAPDDFLTIDNGTSVSAQFIPSIIGTKTSDNRYALIISGNIGDGTVDNGTDAVVAFDARLSTGKVNHRPLFVWQSYSTRYMTMLSDGSVGIGTTNPQARLAVDGNILATEVKVKTNIAVPDYVFEPGYKLPALNEVEAFVKQHKHLPDIPSAKDVERDGLNLAEMNLLLLKKVEELTLHIIQLNKTNGELIGRVQAAEARIKDLEEKKTK</sequence>
<accession>A0ABV7JHT6</accession>
<evidence type="ECO:0000313" key="3">
    <source>
        <dbReference type="Proteomes" id="UP001595526"/>
    </source>
</evidence>
<name>A0ABV7JHT6_9SPHI</name>
<gene>
    <name evidence="2" type="ORF">ACFOET_08250</name>
</gene>
<dbReference type="RefSeq" id="WP_379021446.1">
    <property type="nucleotide sequence ID" value="NZ_JBHRTA010000024.1"/>
</dbReference>
<evidence type="ECO:0000313" key="2">
    <source>
        <dbReference type="EMBL" id="MFC3197600.1"/>
    </source>
</evidence>
<keyword evidence="3" id="KW-1185">Reference proteome</keyword>
<feature type="signal peptide" evidence="1">
    <location>
        <begin position="1"/>
        <end position="23"/>
    </location>
</feature>
<evidence type="ECO:0000256" key="1">
    <source>
        <dbReference type="SAM" id="SignalP"/>
    </source>
</evidence>
<dbReference type="Proteomes" id="UP001595526">
    <property type="component" value="Unassembled WGS sequence"/>
</dbReference>
<keyword evidence="1" id="KW-0732">Signal</keyword>
<reference evidence="3" key="1">
    <citation type="journal article" date="2019" name="Int. J. Syst. Evol. Microbiol.">
        <title>The Global Catalogue of Microorganisms (GCM) 10K type strain sequencing project: providing services to taxonomists for standard genome sequencing and annotation.</title>
        <authorList>
            <consortium name="The Broad Institute Genomics Platform"/>
            <consortium name="The Broad Institute Genome Sequencing Center for Infectious Disease"/>
            <person name="Wu L."/>
            <person name="Ma J."/>
        </authorList>
    </citation>
    <scope>NUCLEOTIDE SEQUENCE [LARGE SCALE GENOMIC DNA]</scope>
    <source>
        <strain evidence="3">KCTC 52416</strain>
    </source>
</reference>
<dbReference type="EMBL" id="JBHRTA010000024">
    <property type="protein sequence ID" value="MFC3197600.1"/>
    <property type="molecule type" value="Genomic_DNA"/>
</dbReference>
<feature type="chain" id="PRO_5046162773" evidence="1">
    <location>
        <begin position="24"/>
        <end position="274"/>
    </location>
</feature>
<comment type="caution">
    <text evidence="2">The sequence shown here is derived from an EMBL/GenBank/DDBJ whole genome shotgun (WGS) entry which is preliminary data.</text>
</comment>